<evidence type="ECO:0000256" key="1">
    <source>
        <dbReference type="SAM" id="SignalP"/>
    </source>
</evidence>
<dbReference type="Proteomes" id="UP001473302">
    <property type="component" value="Unassembled WGS sequence"/>
</dbReference>
<proteinExistence type="predicted"/>
<keyword evidence="1" id="KW-0732">Signal</keyword>
<reference evidence="2 3" key="1">
    <citation type="submission" date="2024-04" db="EMBL/GenBank/DDBJ databases">
        <title>genome sequences of Mucor flavus KT1a and Helicostylum pulchrum KT1b strains isolated from the surface of a dry-aged beef.</title>
        <authorList>
            <person name="Toyotome T."/>
            <person name="Hosono M."/>
            <person name="Torimaru M."/>
            <person name="Fukuda K."/>
            <person name="Mikami N."/>
        </authorList>
    </citation>
    <scope>NUCLEOTIDE SEQUENCE [LARGE SCALE GENOMIC DNA]</scope>
    <source>
        <strain evidence="2 3">KT1a</strain>
    </source>
</reference>
<feature type="signal peptide" evidence="1">
    <location>
        <begin position="1"/>
        <end position="20"/>
    </location>
</feature>
<sequence>MVRSVIFISAFFIVASLVSAAPAAKLVQVEAGHIGTGDIMVNNVLNHLLSLNRLTAEDIAQNIDIL</sequence>
<dbReference type="EMBL" id="BAABUK010000002">
    <property type="protein sequence ID" value="GAA5807363.1"/>
    <property type="molecule type" value="Genomic_DNA"/>
</dbReference>
<name>A0ABP9YKI5_9FUNG</name>
<feature type="chain" id="PRO_5046848456" evidence="1">
    <location>
        <begin position="21"/>
        <end position="66"/>
    </location>
</feature>
<gene>
    <name evidence="2" type="ORF">MFLAVUS_000721</name>
</gene>
<protein>
    <submittedName>
        <fullName evidence="2">Uncharacterized protein</fullName>
    </submittedName>
</protein>
<accession>A0ABP9YKI5</accession>
<keyword evidence="3" id="KW-1185">Reference proteome</keyword>
<evidence type="ECO:0000313" key="2">
    <source>
        <dbReference type="EMBL" id="GAA5807363.1"/>
    </source>
</evidence>
<comment type="caution">
    <text evidence="2">The sequence shown here is derived from an EMBL/GenBank/DDBJ whole genome shotgun (WGS) entry which is preliminary data.</text>
</comment>
<organism evidence="2 3">
    <name type="scientific">Mucor flavus</name>
    <dbReference type="NCBI Taxonomy" id="439312"/>
    <lineage>
        <taxon>Eukaryota</taxon>
        <taxon>Fungi</taxon>
        <taxon>Fungi incertae sedis</taxon>
        <taxon>Mucoromycota</taxon>
        <taxon>Mucoromycotina</taxon>
        <taxon>Mucoromycetes</taxon>
        <taxon>Mucorales</taxon>
        <taxon>Mucorineae</taxon>
        <taxon>Mucoraceae</taxon>
        <taxon>Mucor</taxon>
    </lineage>
</organism>
<evidence type="ECO:0000313" key="3">
    <source>
        <dbReference type="Proteomes" id="UP001473302"/>
    </source>
</evidence>